<keyword evidence="2" id="KW-0808">Transferase</keyword>
<dbReference type="OMA" id="SEWRYSA"/>
<dbReference type="SUPFAM" id="SSF56112">
    <property type="entry name" value="Protein kinase-like (PK-like)"/>
    <property type="match status" value="1"/>
</dbReference>
<evidence type="ECO:0000256" key="2">
    <source>
        <dbReference type="ARBA" id="ARBA00022679"/>
    </source>
</evidence>
<dbReference type="GeneID" id="19950919"/>
<evidence type="ECO:0000256" key="3">
    <source>
        <dbReference type="ARBA" id="ARBA00022741"/>
    </source>
</evidence>
<feature type="domain" description="Protein kinase" evidence="8">
    <location>
        <begin position="152"/>
        <end position="439"/>
    </location>
</feature>
<dbReference type="EMBL" id="JH767165">
    <property type="protein sequence ID" value="EQC31992.1"/>
    <property type="molecule type" value="Genomic_DNA"/>
</dbReference>
<dbReference type="PROSITE" id="PS50011">
    <property type="entry name" value="PROTEIN_KINASE_DOM"/>
    <property type="match status" value="1"/>
</dbReference>
<dbReference type="GO" id="GO:0004674">
    <property type="term" value="F:protein serine/threonine kinase activity"/>
    <property type="evidence" value="ECO:0007669"/>
    <property type="project" value="UniProtKB-KW"/>
</dbReference>
<protein>
    <submittedName>
        <fullName evidence="9">CAMK/CAMKL protein kinase</fullName>
    </submittedName>
</protein>
<dbReference type="InParanoid" id="T0RPU0"/>
<proteinExistence type="predicted"/>
<evidence type="ECO:0000256" key="1">
    <source>
        <dbReference type="ARBA" id="ARBA00022527"/>
    </source>
</evidence>
<dbReference type="VEuPathDB" id="FungiDB:SDRG_10192"/>
<keyword evidence="1" id="KW-0723">Serine/threonine-protein kinase</keyword>
<evidence type="ECO:0000256" key="6">
    <source>
        <dbReference type="SAM" id="Coils"/>
    </source>
</evidence>
<keyword evidence="6" id="KW-0175">Coiled coil</keyword>
<dbReference type="GO" id="GO:0005524">
    <property type="term" value="F:ATP binding"/>
    <property type="evidence" value="ECO:0007669"/>
    <property type="project" value="UniProtKB-KW"/>
</dbReference>
<accession>T0RPU0</accession>
<dbReference type="RefSeq" id="XP_008614394.1">
    <property type="nucleotide sequence ID" value="XM_008616172.1"/>
</dbReference>
<keyword evidence="4 9" id="KW-0418">Kinase</keyword>
<name>T0RPU0_SAPDV</name>
<gene>
    <name evidence="9" type="ORF">SDRG_10192</name>
</gene>
<dbReference type="GO" id="GO:0035556">
    <property type="term" value="P:intracellular signal transduction"/>
    <property type="evidence" value="ECO:0007669"/>
    <property type="project" value="TreeGrafter"/>
</dbReference>
<evidence type="ECO:0000256" key="4">
    <source>
        <dbReference type="ARBA" id="ARBA00022777"/>
    </source>
</evidence>
<dbReference type="Pfam" id="PF00069">
    <property type="entry name" value="Pkinase"/>
    <property type="match status" value="1"/>
</dbReference>
<dbReference type="AlphaFoldDB" id="T0RPU0"/>
<keyword evidence="10" id="KW-1185">Reference proteome</keyword>
<dbReference type="OrthoDB" id="190564at2759"/>
<dbReference type="STRING" id="1156394.T0RPU0"/>
<organism evidence="9 10">
    <name type="scientific">Saprolegnia diclina (strain VS20)</name>
    <dbReference type="NCBI Taxonomy" id="1156394"/>
    <lineage>
        <taxon>Eukaryota</taxon>
        <taxon>Sar</taxon>
        <taxon>Stramenopiles</taxon>
        <taxon>Oomycota</taxon>
        <taxon>Saprolegniomycetes</taxon>
        <taxon>Saprolegniales</taxon>
        <taxon>Saprolegniaceae</taxon>
        <taxon>Saprolegnia</taxon>
    </lineage>
</organism>
<dbReference type="GO" id="GO:0005737">
    <property type="term" value="C:cytoplasm"/>
    <property type="evidence" value="ECO:0007669"/>
    <property type="project" value="TreeGrafter"/>
</dbReference>
<feature type="coiled-coil region" evidence="6">
    <location>
        <begin position="75"/>
        <end position="116"/>
    </location>
</feature>
<evidence type="ECO:0000313" key="9">
    <source>
        <dbReference type="EMBL" id="EQC31992.1"/>
    </source>
</evidence>
<keyword evidence="3" id="KW-0547">Nucleotide-binding</keyword>
<dbReference type="InterPro" id="IPR008271">
    <property type="entry name" value="Ser/Thr_kinase_AS"/>
</dbReference>
<dbReference type="InterPro" id="IPR011009">
    <property type="entry name" value="Kinase-like_dom_sf"/>
</dbReference>
<dbReference type="PANTHER" id="PTHR24346">
    <property type="entry name" value="MAP/MICROTUBULE AFFINITY-REGULATING KINASE"/>
    <property type="match status" value="1"/>
</dbReference>
<sequence>MDVYVVVAPTPAATEGIAALLASSSVIRIQALSGAVLTLDEVHRHAVQQQQACSWVVRRANDELDALLPTAPLRLRELQVALDEAETRCHSMQLEFAQFQQDVQELQAQYAKVSEVHQRVLWEYLPAHDPSMASIPSVSYNVEETVHAIGKYTIQATIGEGQYASVFACCVRPDAPADPSFTALAPSPPLAVKVIEKAKLLDVLALQRIQMEISALSDPLLRHPSVLYLRDIIHTPKFMYLVTDRGGKDLFEYFGAHENGISEATAVHVMFKIVDAIRHLHTHGYCHRDLKPENILFAPESASVKIVDFGLCYRVARGRKPLSDFCGSPGFFAPEILLAETYDGFKADVWSLGCILLELLLGNTFFLSVWMTAYSLDVLGDRALYRDTIHANLAKLRDALDAPAMQLYSPPIKELLLLMLDASTKTRLGIQDVYEHPVFEAQRRKKQPHPLVKSSSSVVEASGPPRLAVQGHVHIHPMSHHPPSPPRPRSEEPPTTGKVILPAISKTSPDKPR</sequence>
<dbReference type="Proteomes" id="UP000030762">
    <property type="component" value="Unassembled WGS sequence"/>
</dbReference>
<feature type="region of interest" description="Disordered" evidence="7">
    <location>
        <begin position="474"/>
        <end position="513"/>
    </location>
</feature>
<evidence type="ECO:0000313" key="10">
    <source>
        <dbReference type="Proteomes" id="UP000030762"/>
    </source>
</evidence>
<dbReference type="SMART" id="SM00220">
    <property type="entry name" value="S_TKc"/>
    <property type="match status" value="1"/>
</dbReference>
<evidence type="ECO:0000256" key="7">
    <source>
        <dbReference type="SAM" id="MobiDB-lite"/>
    </source>
</evidence>
<keyword evidence="5" id="KW-0067">ATP-binding</keyword>
<dbReference type="PANTHER" id="PTHR24346:SF82">
    <property type="entry name" value="KP78A-RELATED"/>
    <property type="match status" value="1"/>
</dbReference>
<dbReference type="InterPro" id="IPR000719">
    <property type="entry name" value="Prot_kinase_dom"/>
</dbReference>
<dbReference type="Gene3D" id="1.10.510.10">
    <property type="entry name" value="Transferase(Phosphotransferase) domain 1"/>
    <property type="match status" value="1"/>
</dbReference>
<dbReference type="PROSITE" id="PS00108">
    <property type="entry name" value="PROTEIN_KINASE_ST"/>
    <property type="match status" value="1"/>
</dbReference>
<evidence type="ECO:0000256" key="5">
    <source>
        <dbReference type="ARBA" id="ARBA00022840"/>
    </source>
</evidence>
<reference evidence="9 10" key="1">
    <citation type="submission" date="2012-04" db="EMBL/GenBank/DDBJ databases">
        <title>The Genome Sequence of Saprolegnia declina VS20.</title>
        <authorList>
            <consortium name="The Broad Institute Genome Sequencing Platform"/>
            <person name="Russ C."/>
            <person name="Nusbaum C."/>
            <person name="Tyler B."/>
            <person name="van West P."/>
            <person name="Dieguez-Uribeondo J."/>
            <person name="de Bruijn I."/>
            <person name="Tripathy S."/>
            <person name="Jiang R."/>
            <person name="Young S.K."/>
            <person name="Zeng Q."/>
            <person name="Gargeya S."/>
            <person name="Fitzgerald M."/>
            <person name="Haas B."/>
            <person name="Abouelleil A."/>
            <person name="Alvarado L."/>
            <person name="Arachchi H.M."/>
            <person name="Berlin A."/>
            <person name="Chapman S.B."/>
            <person name="Goldberg J."/>
            <person name="Griggs A."/>
            <person name="Gujja S."/>
            <person name="Hansen M."/>
            <person name="Howarth C."/>
            <person name="Imamovic A."/>
            <person name="Larimer J."/>
            <person name="McCowen C."/>
            <person name="Montmayeur A."/>
            <person name="Murphy C."/>
            <person name="Neiman D."/>
            <person name="Pearson M."/>
            <person name="Priest M."/>
            <person name="Roberts A."/>
            <person name="Saif S."/>
            <person name="Shea T."/>
            <person name="Sisk P."/>
            <person name="Sykes S."/>
            <person name="Wortman J."/>
            <person name="Nusbaum C."/>
            <person name="Birren B."/>
        </authorList>
    </citation>
    <scope>NUCLEOTIDE SEQUENCE [LARGE SCALE GENOMIC DNA]</scope>
    <source>
        <strain evidence="9 10">VS20</strain>
    </source>
</reference>
<evidence type="ECO:0000259" key="8">
    <source>
        <dbReference type="PROSITE" id="PS50011"/>
    </source>
</evidence>
<dbReference type="eggNOG" id="KOG4717">
    <property type="taxonomic scope" value="Eukaryota"/>
</dbReference>